<dbReference type="GO" id="GO:0006412">
    <property type="term" value="P:translation"/>
    <property type="evidence" value="ECO:0007669"/>
    <property type="project" value="UniProtKB-UniRule"/>
</dbReference>
<comment type="function">
    <text evidence="7">Located at the top of the head of the 30S subunit, it contacts several helices of the 16S rRNA. In the 70S ribosome it contacts the 23S rRNA (bridge B1a) and protein L5 of the 50S subunit (bridge B1b), connecting the 2 subunits; these bridges are implicated in subunit movement. Contacts the tRNAs in the A and P-sites.</text>
</comment>
<dbReference type="Gene3D" id="4.10.910.10">
    <property type="entry name" value="30s ribosomal protein s13, domain 2"/>
    <property type="match status" value="1"/>
</dbReference>
<dbReference type="AlphaFoldDB" id="A0A073AZL8"/>
<sequence length="126" mass="14421">MARLAGVDLPREKRMEIALTYIYGIGRSRSKEILTATGISFDARVKDLSDEQLASLREYIEANYRVEGDLRREVQADIRRKIEIGSYQGLRHRRHLPVRGQRTKTNARTRKGPKKTVAGKKKAGKK</sequence>
<dbReference type="GO" id="GO:0019843">
    <property type="term" value="F:rRNA binding"/>
    <property type="evidence" value="ECO:0007669"/>
    <property type="project" value="UniProtKB-UniRule"/>
</dbReference>
<dbReference type="FunFam" id="4.10.910.10:FF:000001">
    <property type="entry name" value="30S ribosomal protein S13"/>
    <property type="match status" value="1"/>
</dbReference>
<keyword evidence="7" id="KW-0820">tRNA-binding</keyword>
<comment type="subunit">
    <text evidence="7">Part of the 30S ribosomal subunit. Forms a loose heterodimer with protein S19. Forms two bridges to the 50S subunit in the 70S ribosome.</text>
</comment>
<evidence type="ECO:0000256" key="2">
    <source>
        <dbReference type="ARBA" id="ARBA00022730"/>
    </source>
</evidence>
<dbReference type="PANTHER" id="PTHR10871">
    <property type="entry name" value="30S RIBOSOMAL PROTEIN S13/40S RIBOSOMAL PROTEIN S18"/>
    <property type="match status" value="1"/>
</dbReference>
<evidence type="ECO:0000256" key="5">
    <source>
        <dbReference type="ARBA" id="ARBA00023274"/>
    </source>
</evidence>
<evidence type="ECO:0000256" key="6">
    <source>
        <dbReference type="ARBA" id="ARBA00035166"/>
    </source>
</evidence>
<comment type="caution">
    <text evidence="10">The sequence shown here is derived from an EMBL/GenBank/DDBJ whole genome shotgun (WGS) entry which is preliminary data.</text>
</comment>
<evidence type="ECO:0000313" key="10">
    <source>
        <dbReference type="EMBL" id="KEI45193.1"/>
    </source>
</evidence>
<evidence type="ECO:0000256" key="8">
    <source>
        <dbReference type="RuleBase" id="RU003830"/>
    </source>
</evidence>
<dbReference type="SUPFAM" id="SSF46946">
    <property type="entry name" value="S13-like H2TH domain"/>
    <property type="match status" value="1"/>
</dbReference>
<dbReference type="HAMAP" id="MF_01315">
    <property type="entry name" value="Ribosomal_uS13"/>
    <property type="match status" value="1"/>
</dbReference>
<dbReference type="PANTHER" id="PTHR10871:SF1">
    <property type="entry name" value="SMALL RIBOSOMAL SUBUNIT PROTEIN US13M"/>
    <property type="match status" value="1"/>
</dbReference>
<keyword evidence="5 7" id="KW-0687">Ribonucleoprotein</keyword>
<dbReference type="Proteomes" id="UP000031419">
    <property type="component" value="Unassembled WGS sequence"/>
</dbReference>
<evidence type="ECO:0000256" key="3">
    <source>
        <dbReference type="ARBA" id="ARBA00022884"/>
    </source>
</evidence>
<keyword evidence="4 7" id="KW-0689">Ribosomal protein</keyword>
<dbReference type="GO" id="GO:0005829">
    <property type="term" value="C:cytosol"/>
    <property type="evidence" value="ECO:0007669"/>
    <property type="project" value="TreeGrafter"/>
</dbReference>
<dbReference type="InterPro" id="IPR018269">
    <property type="entry name" value="Ribosomal_uS13_CS"/>
</dbReference>
<protein>
    <recommendedName>
        <fullName evidence="6 7">Small ribosomal subunit protein uS13</fullName>
    </recommendedName>
</protein>
<dbReference type="PIRSF" id="PIRSF002134">
    <property type="entry name" value="Ribosomal_S13"/>
    <property type="match status" value="1"/>
</dbReference>
<dbReference type="PROSITE" id="PS00646">
    <property type="entry name" value="RIBOSOMAL_S13_1"/>
    <property type="match status" value="1"/>
</dbReference>
<dbReference type="FunFam" id="1.10.8.50:FF:000001">
    <property type="entry name" value="30S ribosomal protein S13"/>
    <property type="match status" value="1"/>
</dbReference>
<dbReference type="InterPro" id="IPR010979">
    <property type="entry name" value="Ribosomal_uS13-like_H2TH"/>
</dbReference>
<dbReference type="GO" id="GO:0003735">
    <property type="term" value="F:structural constituent of ribosome"/>
    <property type="evidence" value="ECO:0007669"/>
    <property type="project" value="InterPro"/>
</dbReference>
<dbReference type="Gene3D" id="1.10.8.50">
    <property type="match status" value="1"/>
</dbReference>
<evidence type="ECO:0000256" key="1">
    <source>
        <dbReference type="ARBA" id="ARBA00008080"/>
    </source>
</evidence>
<reference evidence="10 11" key="1">
    <citation type="submission" date="2014-06" db="EMBL/GenBank/DDBJ databases">
        <title>Saccharopolyspora rectivirgula DSM-43113 Genome sequencing.</title>
        <authorList>
            <person name="Barrera C."/>
            <person name="Millon L."/>
            <person name="Rognon B."/>
            <person name="Zaugg C."/>
            <person name="Monod M."/>
        </authorList>
    </citation>
    <scope>NUCLEOTIDE SEQUENCE [LARGE SCALE GENOMIC DNA]</scope>
    <source>
        <strain evidence="10 11">DSM 43113</strain>
    </source>
</reference>
<dbReference type="EMBL" id="JNVU01000014">
    <property type="protein sequence ID" value="KEI45193.1"/>
    <property type="molecule type" value="Genomic_DNA"/>
</dbReference>
<dbReference type="OrthoDB" id="9803610at2"/>
<dbReference type="InterPro" id="IPR027437">
    <property type="entry name" value="Rbsml_uS13_C"/>
</dbReference>
<name>A0A073AZL8_9PSEU</name>
<evidence type="ECO:0000313" key="11">
    <source>
        <dbReference type="Proteomes" id="UP000031419"/>
    </source>
</evidence>
<gene>
    <name evidence="7" type="primary">rpsM</name>
    <name evidence="10" type="ORF">GU90_05255</name>
</gene>
<accession>A0A073AZL8</accession>
<dbReference type="GO" id="GO:0000049">
    <property type="term" value="F:tRNA binding"/>
    <property type="evidence" value="ECO:0007669"/>
    <property type="project" value="UniProtKB-UniRule"/>
</dbReference>
<dbReference type="GO" id="GO:0015935">
    <property type="term" value="C:small ribosomal subunit"/>
    <property type="evidence" value="ECO:0007669"/>
    <property type="project" value="TreeGrafter"/>
</dbReference>
<keyword evidence="3 7" id="KW-0694">RNA-binding</keyword>
<dbReference type="Pfam" id="PF00416">
    <property type="entry name" value="Ribosomal_S13"/>
    <property type="match status" value="1"/>
</dbReference>
<feature type="region of interest" description="Disordered" evidence="9">
    <location>
        <begin position="93"/>
        <end position="126"/>
    </location>
</feature>
<comment type="similarity">
    <text evidence="1 7 8">Belongs to the universal ribosomal protein uS13 family.</text>
</comment>
<keyword evidence="11" id="KW-1185">Reference proteome</keyword>
<dbReference type="NCBIfam" id="TIGR03631">
    <property type="entry name" value="uS13_bact"/>
    <property type="match status" value="1"/>
</dbReference>
<dbReference type="InterPro" id="IPR019980">
    <property type="entry name" value="Ribosomal_uS13_bac-type"/>
</dbReference>
<dbReference type="STRING" id="28042.GU90_05255"/>
<evidence type="ECO:0000256" key="4">
    <source>
        <dbReference type="ARBA" id="ARBA00022980"/>
    </source>
</evidence>
<organism evidence="10 11">
    <name type="scientific">Saccharopolyspora rectivirgula</name>
    <dbReference type="NCBI Taxonomy" id="28042"/>
    <lineage>
        <taxon>Bacteria</taxon>
        <taxon>Bacillati</taxon>
        <taxon>Actinomycetota</taxon>
        <taxon>Actinomycetes</taxon>
        <taxon>Pseudonocardiales</taxon>
        <taxon>Pseudonocardiaceae</taxon>
        <taxon>Saccharopolyspora</taxon>
    </lineage>
</organism>
<evidence type="ECO:0000256" key="7">
    <source>
        <dbReference type="HAMAP-Rule" id="MF_01315"/>
    </source>
</evidence>
<dbReference type="InterPro" id="IPR001892">
    <property type="entry name" value="Ribosomal_uS13"/>
</dbReference>
<dbReference type="PROSITE" id="PS50159">
    <property type="entry name" value="RIBOSOMAL_S13_2"/>
    <property type="match status" value="1"/>
</dbReference>
<evidence type="ECO:0000256" key="9">
    <source>
        <dbReference type="SAM" id="MobiDB-lite"/>
    </source>
</evidence>
<dbReference type="RefSeq" id="WP_029719711.1">
    <property type="nucleotide sequence ID" value="NZ_JAJUIW010000004.1"/>
</dbReference>
<keyword evidence="2 7" id="KW-0699">rRNA-binding</keyword>
<dbReference type="eggNOG" id="COG0099">
    <property type="taxonomic scope" value="Bacteria"/>
</dbReference>
<proteinExistence type="inferred from homology"/>